<dbReference type="Proteomes" id="UP000314294">
    <property type="component" value="Unassembled WGS sequence"/>
</dbReference>
<protein>
    <recommendedName>
        <fullName evidence="5">Secreted protein</fullName>
    </recommendedName>
</protein>
<feature type="compositionally biased region" description="Basic residues" evidence="1">
    <location>
        <begin position="25"/>
        <end position="43"/>
    </location>
</feature>
<proteinExistence type="predicted"/>
<feature type="region of interest" description="Disordered" evidence="1">
    <location>
        <begin position="165"/>
        <end position="242"/>
    </location>
</feature>
<accession>A0A4Z2IF70</accession>
<feature type="chain" id="PRO_5021407536" description="Secreted protein" evidence="2">
    <location>
        <begin position="20"/>
        <end position="242"/>
    </location>
</feature>
<feature type="compositionally biased region" description="Basic and acidic residues" evidence="1">
    <location>
        <begin position="217"/>
        <end position="235"/>
    </location>
</feature>
<organism evidence="3 4">
    <name type="scientific">Liparis tanakae</name>
    <name type="common">Tanaka's snailfish</name>
    <dbReference type="NCBI Taxonomy" id="230148"/>
    <lineage>
        <taxon>Eukaryota</taxon>
        <taxon>Metazoa</taxon>
        <taxon>Chordata</taxon>
        <taxon>Craniata</taxon>
        <taxon>Vertebrata</taxon>
        <taxon>Euteleostomi</taxon>
        <taxon>Actinopterygii</taxon>
        <taxon>Neopterygii</taxon>
        <taxon>Teleostei</taxon>
        <taxon>Neoteleostei</taxon>
        <taxon>Acanthomorphata</taxon>
        <taxon>Eupercaria</taxon>
        <taxon>Perciformes</taxon>
        <taxon>Cottioidei</taxon>
        <taxon>Cottales</taxon>
        <taxon>Liparidae</taxon>
        <taxon>Liparis</taxon>
    </lineage>
</organism>
<evidence type="ECO:0000256" key="1">
    <source>
        <dbReference type="SAM" id="MobiDB-lite"/>
    </source>
</evidence>
<comment type="caution">
    <text evidence="3">The sequence shown here is derived from an EMBL/GenBank/DDBJ whole genome shotgun (WGS) entry which is preliminary data.</text>
</comment>
<dbReference type="AlphaFoldDB" id="A0A4Z2IF70"/>
<sequence length="242" mass="26228">MRVVLVAVALLVVGHQAAPAPLAARNHHPYSHHQGKRRGKRGRGQGEDFRQCLTLVHVVVGHDGDALLPHHADVRPIAVTSPEEHGQQDGLGNGAPQHTQHHPVVGTVKLQAGEAHHLGKRCLERLRSINGRSALPLSVLHHDGGDVELVLVSLVARLDGEGLEESDADADHTHGHTAAYQQQKAHTEAQTDLPHNESAVRGVEAVNGVVPAHSWKRGQDEGDHPDAHHWEEEGGQRTIHMR</sequence>
<evidence type="ECO:0008006" key="5">
    <source>
        <dbReference type="Google" id="ProtNLM"/>
    </source>
</evidence>
<evidence type="ECO:0000256" key="2">
    <source>
        <dbReference type="SAM" id="SignalP"/>
    </source>
</evidence>
<feature type="compositionally biased region" description="Polar residues" evidence="1">
    <location>
        <begin position="180"/>
        <end position="190"/>
    </location>
</feature>
<dbReference type="EMBL" id="SRLO01000092">
    <property type="protein sequence ID" value="TNN76550.1"/>
    <property type="molecule type" value="Genomic_DNA"/>
</dbReference>
<evidence type="ECO:0000313" key="4">
    <source>
        <dbReference type="Proteomes" id="UP000314294"/>
    </source>
</evidence>
<evidence type="ECO:0000313" key="3">
    <source>
        <dbReference type="EMBL" id="TNN76550.1"/>
    </source>
</evidence>
<feature type="signal peptide" evidence="2">
    <location>
        <begin position="1"/>
        <end position="19"/>
    </location>
</feature>
<reference evidence="3 4" key="1">
    <citation type="submission" date="2019-03" db="EMBL/GenBank/DDBJ databases">
        <title>First draft genome of Liparis tanakae, snailfish: a comprehensive survey of snailfish specific genes.</title>
        <authorList>
            <person name="Kim W."/>
            <person name="Song I."/>
            <person name="Jeong J.-H."/>
            <person name="Kim D."/>
            <person name="Kim S."/>
            <person name="Ryu S."/>
            <person name="Song J.Y."/>
            <person name="Lee S.K."/>
        </authorList>
    </citation>
    <scope>NUCLEOTIDE SEQUENCE [LARGE SCALE GENOMIC DNA]</scope>
    <source>
        <tissue evidence="3">Muscle</tissue>
    </source>
</reference>
<feature type="region of interest" description="Disordered" evidence="1">
    <location>
        <begin position="81"/>
        <end position="100"/>
    </location>
</feature>
<feature type="region of interest" description="Disordered" evidence="1">
    <location>
        <begin position="23"/>
        <end position="45"/>
    </location>
</feature>
<keyword evidence="2" id="KW-0732">Signal</keyword>
<keyword evidence="4" id="KW-1185">Reference proteome</keyword>
<name>A0A4Z2IF70_9TELE</name>
<gene>
    <name evidence="3" type="ORF">EYF80_013200</name>
</gene>